<proteinExistence type="predicted"/>
<dbReference type="STRING" id="1314778.A0A5C3NMY4"/>
<dbReference type="EMBL" id="ML212590">
    <property type="protein sequence ID" value="TFK78362.1"/>
    <property type="molecule type" value="Genomic_DNA"/>
</dbReference>
<evidence type="ECO:0000256" key="1">
    <source>
        <dbReference type="SAM" id="MobiDB-lite"/>
    </source>
</evidence>
<keyword evidence="3" id="KW-1185">Reference proteome</keyword>
<protein>
    <recommendedName>
        <fullName evidence="4">Prolyl 4-hydroxylase alpha subunit Fe(2+) 2OG dioxygenase domain-containing protein</fullName>
    </recommendedName>
</protein>
<dbReference type="Proteomes" id="UP000308197">
    <property type="component" value="Unassembled WGS sequence"/>
</dbReference>
<evidence type="ECO:0008006" key="4">
    <source>
        <dbReference type="Google" id="ProtNLM"/>
    </source>
</evidence>
<evidence type="ECO:0000313" key="2">
    <source>
        <dbReference type="EMBL" id="TFK78362.1"/>
    </source>
</evidence>
<dbReference type="InParanoid" id="A0A5C3NMY4"/>
<evidence type="ECO:0000313" key="3">
    <source>
        <dbReference type="Proteomes" id="UP000308197"/>
    </source>
</evidence>
<feature type="region of interest" description="Disordered" evidence="1">
    <location>
        <begin position="48"/>
        <end position="69"/>
    </location>
</feature>
<gene>
    <name evidence="2" type="ORF">K466DRAFT_507389</name>
</gene>
<dbReference type="Gene3D" id="3.60.130.30">
    <property type="match status" value="1"/>
</dbReference>
<sequence>RVSNPLLVLDASGRIILGNEGKPRDVVGWMDNHDRAVRLLEDAAEKMGIASADPNRRNTKPKNFGGSFGGGQTEPANIAMGSHADTINSLRDHDVFKRIAAYIDRGFKTFQPDLYEYYEDYMGQLRRACPDLRWNFERNVFAAGTFNFGPQSIASVHTDDKNLAFGWCAVMALGDFDPRKGGHLVLWDLKLVMEFPPGTVMFIPSAILRHSNTTIAPGEKRMSFTQFSAGGPFRWVDCGMQTQKSFFEQGRKHTKTGAQRWLDGVGLYSQWESLLAKTRE</sequence>
<reference evidence="2 3" key="1">
    <citation type="journal article" date="2019" name="Nat. Ecol. Evol.">
        <title>Megaphylogeny resolves global patterns of mushroom evolution.</title>
        <authorList>
            <person name="Varga T."/>
            <person name="Krizsan K."/>
            <person name="Foldi C."/>
            <person name="Dima B."/>
            <person name="Sanchez-Garcia M."/>
            <person name="Sanchez-Ramirez S."/>
            <person name="Szollosi G.J."/>
            <person name="Szarkandi J.G."/>
            <person name="Papp V."/>
            <person name="Albert L."/>
            <person name="Andreopoulos W."/>
            <person name="Angelini C."/>
            <person name="Antonin V."/>
            <person name="Barry K.W."/>
            <person name="Bougher N.L."/>
            <person name="Buchanan P."/>
            <person name="Buyck B."/>
            <person name="Bense V."/>
            <person name="Catcheside P."/>
            <person name="Chovatia M."/>
            <person name="Cooper J."/>
            <person name="Damon W."/>
            <person name="Desjardin D."/>
            <person name="Finy P."/>
            <person name="Geml J."/>
            <person name="Haridas S."/>
            <person name="Hughes K."/>
            <person name="Justo A."/>
            <person name="Karasinski D."/>
            <person name="Kautmanova I."/>
            <person name="Kiss B."/>
            <person name="Kocsube S."/>
            <person name="Kotiranta H."/>
            <person name="LaButti K.M."/>
            <person name="Lechner B.E."/>
            <person name="Liimatainen K."/>
            <person name="Lipzen A."/>
            <person name="Lukacs Z."/>
            <person name="Mihaltcheva S."/>
            <person name="Morgado L.N."/>
            <person name="Niskanen T."/>
            <person name="Noordeloos M.E."/>
            <person name="Ohm R.A."/>
            <person name="Ortiz-Santana B."/>
            <person name="Ovrebo C."/>
            <person name="Racz N."/>
            <person name="Riley R."/>
            <person name="Savchenko A."/>
            <person name="Shiryaev A."/>
            <person name="Soop K."/>
            <person name="Spirin V."/>
            <person name="Szebenyi C."/>
            <person name="Tomsovsky M."/>
            <person name="Tulloss R.E."/>
            <person name="Uehling J."/>
            <person name="Grigoriev I.V."/>
            <person name="Vagvolgyi C."/>
            <person name="Papp T."/>
            <person name="Martin F.M."/>
            <person name="Miettinen O."/>
            <person name="Hibbett D.S."/>
            <person name="Nagy L.G."/>
        </authorList>
    </citation>
    <scope>NUCLEOTIDE SEQUENCE [LARGE SCALE GENOMIC DNA]</scope>
    <source>
        <strain evidence="2 3">HHB13444</strain>
    </source>
</reference>
<feature type="non-terminal residue" evidence="2">
    <location>
        <position position="1"/>
    </location>
</feature>
<name>A0A5C3NMY4_9APHY</name>
<dbReference type="AlphaFoldDB" id="A0A5C3NMY4"/>
<organism evidence="2 3">
    <name type="scientific">Polyporus arcularius HHB13444</name>
    <dbReference type="NCBI Taxonomy" id="1314778"/>
    <lineage>
        <taxon>Eukaryota</taxon>
        <taxon>Fungi</taxon>
        <taxon>Dikarya</taxon>
        <taxon>Basidiomycota</taxon>
        <taxon>Agaricomycotina</taxon>
        <taxon>Agaricomycetes</taxon>
        <taxon>Polyporales</taxon>
        <taxon>Polyporaceae</taxon>
        <taxon>Polyporus</taxon>
    </lineage>
</organism>
<accession>A0A5C3NMY4</accession>